<reference evidence="3 4" key="1">
    <citation type="submission" date="2016-10" db="EMBL/GenBank/DDBJ databases">
        <authorList>
            <person name="de Groot N.N."/>
        </authorList>
    </citation>
    <scope>NUCLEOTIDE SEQUENCE [LARGE SCALE GENOMIC DNA]</scope>
    <source>
        <strain evidence="3 4">CGMCC 1.7727</strain>
    </source>
</reference>
<evidence type="ECO:0000256" key="1">
    <source>
        <dbReference type="SAM" id="Phobius"/>
    </source>
</evidence>
<keyword evidence="1" id="KW-1133">Transmembrane helix</keyword>
<dbReference type="Proteomes" id="UP000199687">
    <property type="component" value="Unassembled WGS sequence"/>
</dbReference>
<dbReference type="Pfam" id="PF23728">
    <property type="entry name" value="Tubby_C_like"/>
    <property type="match status" value="1"/>
</dbReference>
<evidence type="ECO:0000313" key="3">
    <source>
        <dbReference type="EMBL" id="SES01488.1"/>
    </source>
</evidence>
<organism evidence="3 4">
    <name type="scientific">Gracilibacillus ureilyticus</name>
    <dbReference type="NCBI Taxonomy" id="531814"/>
    <lineage>
        <taxon>Bacteria</taxon>
        <taxon>Bacillati</taxon>
        <taxon>Bacillota</taxon>
        <taxon>Bacilli</taxon>
        <taxon>Bacillales</taxon>
        <taxon>Bacillaceae</taxon>
        <taxon>Gracilibacillus</taxon>
    </lineage>
</organism>
<evidence type="ECO:0000259" key="2">
    <source>
        <dbReference type="Pfam" id="PF23728"/>
    </source>
</evidence>
<dbReference type="EMBL" id="FOGL01000015">
    <property type="protein sequence ID" value="SES01488.1"/>
    <property type="molecule type" value="Genomic_DNA"/>
</dbReference>
<evidence type="ECO:0000313" key="4">
    <source>
        <dbReference type="Proteomes" id="UP000199687"/>
    </source>
</evidence>
<protein>
    <recommendedName>
        <fullName evidence="2">Tubby C-terminal domain-containing protein</fullName>
    </recommendedName>
</protein>
<proteinExistence type="predicted"/>
<accession>A0A1H9TWV6</accession>
<dbReference type="RefSeq" id="WP_089742201.1">
    <property type="nucleotide sequence ID" value="NZ_FOGL01000015.1"/>
</dbReference>
<keyword evidence="1" id="KW-0812">Transmembrane</keyword>
<sequence length="234" mass="27648">MIHLNLLFILILLTLLARYLVFDAFEPEIFAMTFLFPIASIILLVVCKRFAVKEREYQPDGITGWSFYNVQKMLLIQKPLFKGTEKRGYIDRYFEKKWQYAVSDIFGSNWYLSMKVQIDGDAFEVRWYRQKWFTQQERWRIYKNDEHVGEARTLINLKNTAKLKEALEVRFGEQSYISSASTVTSTINLTHNEESVGSLKRNHLVSGIQVIDTKEDKPEYILALILHSYYFKSK</sequence>
<dbReference type="OrthoDB" id="2856514at2"/>
<feature type="transmembrane region" description="Helical" evidence="1">
    <location>
        <begin position="27"/>
        <end position="47"/>
    </location>
</feature>
<dbReference type="AlphaFoldDB" id="A0A1H9TWV6"/>
<feature type="domain" description="Tubby C-terminal" evidence="2">
    <location>
        <begin position="83"/>
        <end position="231"/>
    </location>
</feature>
<dbReference type="InterPro" id="IPR056944">
    <property type="entry name" value="Tubby_C-like"/>
</dbReference>
<gene>
    <name evidence="3" type="ORF">SAMN04487944_11525</name>
</gene>
<keyword evidence="4" id="KW-1185">Reference proteome</keyword>
<name>A0A1H9TWV6_9BACI</name>
<keyword evidence="1" id="KW-0472">Membrane</keyword>